<evidence type="ECO:0008006" key="3">
    <source>
        <dbReference type="Google" id="ProtNLM"/>
    </source>
</evidence>
<evidence type="ECO:0000313" key="2">
    <source>
        <dbReference type="Proteomes" id="UP000532121"/>
    </source>
</evidence>
<proteinExistence type="predicted"/>
<dbReference type="EMBL" id="JABASA010000013">
    <property type="protein sequence ID" value="NMD49412.1"/>
    <property type="molecule type" value="Genomic_DNA"/>
</dbReference>
<organism evidence="1 2">
    <name type="scientific">Streptococcus ratti</name>
    <dbReference type="NCBI Taxonomy" id="1341"/>
    <lineage>
        <taxon>Bacteria</taxon>
        <taxon>Bacillati</taxon>
        <taxon>Bacillota</taxon>
        <taxon>Bacilli</taxon>
        <taxon>Lactobacillales</taxon>
        <taxon>Streptococcaceae</taxon>
        <taxon>Streptococcus</taxon>
    </lineage>
</organism>
<name>A0A7X9LEB9_STRRT</name>
<gene>
    <name evidence="1" type="ORF">HHO37_07015</name>
</gene>
<evidence type="ECO:0000313" key="1">
    <source>
        <dbReference type="EMBL" id="NMD49412.1"/>
    </source>
</evidence>
<dbReference type="RefSeq" id="WP_193523679.1">
    <property type="nucleotide sequence ID" value="NZ_JABASA010000013.1"/>
</dbReference>
<protein>
    <recommendedName>
        <fullName evidence="3">DUF4145 domain-containing protein</fullName>
    </recommendedName>
</protein>
<dbReference type="AlphaFoldDB" id="A0A7X9LEB9"/>
<sequence>MKKFNNEVYKSLATDLIGDTFYLEGRSNRGKISSIRQYTEIIVRRILNYPQGKRLTIGDKKIQSKLESYSSNPLLRSSIEIILNNGNPRSHTEVVEPPTDKDVEKVLDALFNLYAFLLVDYFEKYEFGSNNEVMTSFSILPPIIRWITLDYLFKQNNTNTAIIDKLALVTVKAYDKETALNWVEDNKDLLGSLFSIKDSNDIKEIVESVGVEYLPMLMNKTMYDVCIEKINSISHQFEQAGILYKNFEEAIEFYKENGKIGGNSEEITEFNSIMEFLYLGRKSIPSENKKNWGW</sequence>
<reference evidence="1 2" key="1">
    <citation type="submission" date="2020-04" db="EMBL/GenBank/DDBJ databases">
        <title>MicrobeNet Type strains.</title>
        <authorList>
            <person name="Nicholson A.C."/>
        </authorList>
    </citation>
    <scope>NUCLEOTIDE SEQUENCE [LARGE SCALE GENOMIC DNA]</scope>
    <source>
        <strain evidence="1 2">DSM 22768</strain>
    </source>
</reference>
<dbReference type="Proteomes" id="UP000532121">
    <property type="component" value="Unassembled WGS sequence"/>
</dbReference>
<comment type="caution">
    <text evidence="1">The sequence shown here is derived from an EMBL/GenBank/DDBJ whole genome shotgun (WGS) entry which is preliminary data.</text>
</comment>
<accession>A0A7X9LEB9</accession>